<evidence type="ECO:0000313" key="2">
    <source>
        <dbReference type="EMBL" id="MPC55479.1"/>
    </source>
</evidence>
<feature type="region of interest" description="Disordered" evidence="1">
    <location>
        <begin position="30"/>
        <end position="128"/>
    </location>
</feature>
<gene>
    <name evidence="2" type="ORF">E2C01_049417</name>
</gene>
<keyword evidence="3" id="KW-1185">Reference proteome</keyword>
<name>A0A5B7GD11_PORTR</name>
<protein>
    <submittedName>
        <fullName evidence="2">Uncharacterized protein</fullName>
    </submittedName>
</protein>
<dbReference type="EMBL" id="VSRR010013216">
    <property type="protein sequence ID" value="MPC55479.1"/>
    <property type="molecule type" value="Genomic_DNA"/>
</dbReference>
<feature type="compositionally biased region" description="Polar residues" evidence="1">
    <location>
        <begin position="84"/>
        <end position="94"/>
    </location>
</feature>
<evidence type="ECO:0000313" key="3">
    <source>
        <dbReference type="Proteomes" id="UP000324222"/>
    </source>
</evidence>
<comment type="caution">
    <text evidence="2">The sequence shown here is derived from an EMBL/GenBank/DDBJ whole genome shotgun (WGS) entry which is preliminary data.</text>
</comment>
<evidence type="ECO:0000256" key="1">
    <source>
        <dbReference type="SAM" id="MobiDB-lite"/>
    </source>
</evidence>
<dbReference type="Proteomes" id="UP000324222">
    <property type="component" value="Unassembled WGS sequence"/>
</dbReference>
<organism evidence="2 3">
    <name type="scientific">Portunus trituberculatus</name>
    <name type="common">Swimming crab</name>
    <name type="synonym">Neptunus trituberculatus</name>
    <dbReference type="NCBI Taxonomy" id="210409"/>
    <lineage>
        <taxon>Eukaryota</taxon>
        <taxon>Metazoa</taxon>
        <taxon>Ecdysozoa</taxon>
        <taxon>Arthropoda</taxon>
        <taxon>Crustacea</taxon>
        <taxon>Multicrustacea</taxon>
        <taxon>Malacostraca</taxon>
        <taxon>Eumalacostraca</taxon>
        <taxon>Eucarida</taxon>
        <taxon>Decapoda</taxon>
        <taxon>Pleocyemata</taxon>
        <taxon>Brachyura</taxon>
        <taxon>Eubrachyura</taxon>
        <taxon>Portunoidea</taxon>
        <taxon>Portunidae</taxon>
        <taxon>Portuninae</taxon>
        <taxon>Portunus</taxon>
    </lineage>
</organism>
<feature type="compositionally biased region" description="Low complexity" evidence="1">
    <location>
        <begin position="53"/>
        <end position="74"/>
    </location>
</feature>
<feature type="compositionally biased region" description="Low complexity" evidence="1">
    <location>
        <begin position="103"/>
        <end position="121"/>
    </location>
</feature>
<accession>A0A5B7GD11</accession>
<proteinExistence type="predicted"/>
<reference evidence="2 3" key="1">
    <citation type="submission" date="2019-05" db="EMBL/GenBank/DDBJ databases">
        <title>Another draft genome of Portunus trituberculatus and its Hox gene families provides insights of decapod evolution.</title>
        <authorList>
            <person name="Jeong J.-H."/>
            <person name="Song I."/>
            <person name="Kim S."/>
            <person name="Choi T."/>
            <person name="Kim D."/>
            <person name="Ryu S."/>
            <person name="Kim W."/>
        </authorList>
    </citation>
    <scope>NUCLEOTIDE SEQUENCE [LARGE SCALE GENOMIC DNA]</scope>
    <source>
        <tissue evidence="2">Muscle</tissue>
    </source>
</reference>
<dbReference type="AlphaFoldDB" id="A0A5B7GD11"/>
<sequence>MRRRTWQHDSSSLRHRHMAARWQAWVGQRVARPRRRPSFPVGGWARLVPAHPPSSKHSSTTTSTVESPGEGTSTATMPADTRPGWSSRTPTLATHSHAHDTPRVGPGHGTPTTRPAGAPTHEATLLFT</sequence>